<dbReference type="InterPro" id="IPR008271">
    <property type="entry name" value="Ser/Thr_kinase_AS"/>
</dbReference>
<dbReference type="InterPro" id="IPR045216">
    <property type="entry name" value="CK2_alpha"/>
</dbReference>
<comment type="catalytic activity">
    <reaction evidence="8">
        <text>L-seryl-[protein] + ATP = O-phospho-L-seryl-[protein] + ADP + H(+)</text>
        <dbReference type="Rhea" id="RHEA:17989"/>
        <dbReference type="Rhea" id="RHEA-COMP:9863"/>
        <dbReference type="Rhea" id="RHEA-COMP:11604"/>
        <dbReference type="ChEBI" id="CHEBI:15378"/>
        <dbReference type="ChEBI" id="CHEBI:29999"/>
        <dbReference type="ChEBI" id="CHEBI:30616"/>
        <dbReference type="ChEBI" id="CHEBI:83421"/>
        <dbReference type="ChEBI" id="CHEBI:456216"/>
        <dbReference type="EC" id="2.7.11.1"/>
    </reaction>
</comment>
<keyword evidence="4" id="KW-0547">Nucleotide-binding</keyword>
<evidence type="ECO:0000256" key="6">
    <source>
        <dbReference type="ARBA" id="ARBA00022840"/>
    </source>
</evidence>
<dbReference type="AlphaFoldDB" id="A0A4P9XM83"/>
<dbReference type="Gene3D" id="1.10.510.10">
    <property type="entry name" value="Transferase(Phosphotransferase) domain 1"/>
    <property type="match status" value="1"/>
</dbReference>
<feature type="domain" description="Protein kinase" evidence="9">
    <location>
        <begin position="1"/>
        <end position="295"/>
    </location>
</feature>
<evidence type="ECO:0000256" key="4">
    <source>
        <dbReference type="ARBA" id="ARBA00022741"/>
    </source>
</evidence>
<dbReference type="GO" id="GO:0005956">
    <property type="term" value="C:protein kinase CK2 complex"/>
    <property type="evidence" value="ECO:0007669"/>
    <property type="project" value="TreeGrafter"/>
</dbReference>
<dbReference type="CDD" id="cd14019">
    <property type="entry name" value="STKc_Cdc7"/>
    <property type="match status" value="1"/>
</dbReference>
<dbReference type="GO" id="GO:0004674">
    <property type="term" value="F:protein serine/threonine kinase activity"/>
    <property type="evidence" value="ECO:0007669"/>
    <property type="project" value="UniProtKB-KW"/>
</dbReference>
<reference evidence="11" key="1">
    <citation type="journal article" date="2018" name="Nat. Microbiol.">
        <title>Leveraging single-cell genomics to expand the fungal tree of life.</title>
        <authorList>
            <person name="Ahrendt S.R."/>
            <person name="Quandt C.A."/>
            <person name="Ciobanu D."/>
            <person name="Clum A."/>
            <person name="Salamov A."/>
            <person name="Andreopoulos B."/>
            <person name="Cheng J.F."/>
            <person name="Woyke T."/>
            <person name="Pelin A."/>
            <person name="Henrissat B."/>
            <person name="Reynolds N.K."/>
            <person name="Benny G.L."/>
            <person name="Smith M.E."/>
            <person name="James T.Y."/>
            <person name="Grigoriev I.V."/>
        </authorList>
    </citation>
    <scope>NUCLEOTIDE SEQUENCE [LARGE SCALE GENOMIC DNA]</scope>
    <source>
        <strain evidence="11">RSA 1356</strain>
    </source>
</reference>
<evidence type="ECO:0000313" key="11">
    <source>
        <dbReference type="Proteomes" id="UP000271241"/>
    </source>
</evidence>
<keyword evidence="3" id="KW-0808">Transferase</keyword>
<dbReference type="PANTHER" id="PTHR24054:SF0">
    <property type="entry name" value="CASEIN KINASE II SUBUNIT ALPHA"/>
    <property type="match status" value="1"/>
</dbReference>
<dbReference type="OrthoDB" id="10020333at2759"/>
<dbReference type="SUPFAM" id="SSF56112">
    <property type="entry name" value="Protein kinase-like (PK-like)"/>
    <property type="match status" value="1"/>
</dbReference>
<evidence type="ECO:0000256" key="7">
    <source>
        <dbReference type="ARBA" id="ARBA00047899"/>
    </source>
</evidence>
<keyword evidence="5 10" id="KW-0418">Kinase</keyword>
<evidence type="ECO:0000313" key="10">
    <source>
        <dbReference type="EMBL" id="RKP07017.1"/>
    </source>
</evidence>
<proteinExistence type="predicted"/>
<dbReference type="PROSITE" id="PS50011">
    <property type="entry name" value="PROTEIN_KINASE_DOM"/>
    <property type="match status" value="1"/>
</dbReference>
<keyword evidence="6" id="KW-0067">ATP-binding</keyword>
<dbReference type="STRING" id="78915.A0A4P9XM83"/>
<dbReference type="GO" id="GO:0005829">
    <property type="term" value="C:cytosol"/>
    <property type="evidence" value="ECO:0007669"/>
    <property type="project" value="TreeGrafter"/>
</dbReference>
<name>A0A4P9XM83_9FUNG</name>
<dbReference type="Pfam" id="PF00069">
    <property type="entry name" value="Pkinase"/>
    <property type="match status" value="1"/>
</dbReference>
<evidence type="ECO:0000256" key="3">
    <source>
        <dbReference type="ARBA" id="ARBA00022679"/>
    </source>
</evidence>
<dbReference type="PANTHER" id="PTHR24054">
    <property type="entry name" value="CASEIN KINASE II SUBUNIT ALPHA"/>
    <property type="match status" value="1"/>
</dbReference>
<evidence type="ECO:0000256" key="2">
    <source>
        <dbReference type="ARBA" id="ARBA00022527"/>
    </source>
</evidence>
<dbReference type="GO" id="GO:0051726">
    <property type="term" value="P:regulation of cell cycle"/>
    <property type="evidence" value="ECO:0007669"/>
    <property type="project" value="TreeGrafter"/>
</dbReference>
<comment type="catalytic activity">
    <reaction evidence="7">
        <text>L-threonyl-[protein] + ATP = O-phospho-L-threonyl-[protein] + ADP + H(+)</text>
        <dbReference type="Rhea" id="RHEA:46608"/>
        <dbReference type="Rhea" id="RHEA-COMP:11060"/>
        <dbReference type="Rhea" id="RHEA-COMP:11605"/>
        <dbReference type="ChEBI" id="CHEBI:15378"/>
        <dbReference type="ChEBI" id="CHEBI:30013"/>
        <dbReference type="ChEBI" id="CHEBI:30616"/>
        <dbReference type="ChEBI" id="CHEBI:61977"/>
        <dbReference type="ChEBI" id="CHEBI:456216"/>
        <dbReference type="EC" id="2.7.11.1"/>
    </reaction>
</comment>
<evidence type="ECO:0000256" key="5">
    <source>
        <dbReference type="ARBA" id="ARBA00022777"/>
    </source>
</evidence>
<dbReference type="EC" id="2.7.11.1" evidence="1"/>
<accession>A0A4P9XM83</accession>
<dbReference type="InterPro" id="IPR000719">
    <property type="entry name" value="Prot_kinase_dom"/>
</dbReference>
<keyword evidence="11" id="KW-1185">Reference proteome</keyword>
<evidence type="ECO:0000259" key="9">
    <source>
        <dbReference type="PROSITE" id="PS50011"/>
    </source>
</evidence>
<dbReference type="GO" id="GO:0005634">
    <property type="term" value="C:nucleus"/>
    <property type="evidence" value="ECO:0007669"/>
    <property type="project" value="TreeGrafter"/>
</dbReference>
<protein>
    <recommendedName>
        <fullName evidence="1">non-specific serine/threonine protein kinase</fullName>
        <ecNumber evidence="1">2.7.11.1</ecNumber>
    </recommendedName>
</protein>
<dbReference type="EMBL" id="KZ992779">
    <property type="protein sequence ID" value="RKP07017.1"/>
    <property type="molecule type" value="Genomic_DNA"/>
</dbReference>
<feature type="non-terminal residue" evidence="10">
    <location>
        <position position="1"/>
    </location>
</feature>
<evidence type="ECO:0000256" key="1">
    <source>
        <dbReference type="ARBA" id="ARBA00012513"/>
    </source>
</evidence>
<dbReference type="Proteomes" id="UP000271241">
    <property type="component" value="Unassembled WGS sequence"/>
</dbReference>
<dbReference type="GO" id="GO:0005524">
    <property type="term" value="F:ATP binding"/>
    <property type="evidence" value="ECO:0007669"/>
    <property type="project" value="UniProtKB-KW"/>
</dbReference>
<keyword evidence="2" id="KW-0723">Serine/threonine-protein kinase</keyword>
<dbReference type="PROSITE" id="PS00108">
    <property type="entry name" value="PROTEIN_KINASE_ST"/>
    <property type="match status" value="1"/>
</dbReference>
<dbReference type="Gene3D" id="3.30.200.20">
    <property type="entry name" value="Phosphorylase Kinase, domain 1"/>
    <property type="match status" value="1"/>
</dbReference>
<sequence length="301" mass="34055">RRFALKCILPTSGCKRISEEIRLLRSLSKARGIAPLLRAFRYQDQVVLVLPYIRHTEFRSFFSTCDVQEIQYYMFALFSALESVHKLGILHRDVKPTNFLYDTSTHRGFLVDFGLAQIAPRKEGPRTAGQRQMRLTGSTPVSSAGHHGYPISDARPAIRAARAGTRGFRPPEVLIKVVHQTIAVDIWAAGVVLLCFLSGRYPFFNANTDDASLLEIAQIVGRNELTRFAQNYGRTFHTNIPMRNEPKQWSRLCKQLNPNRAHIFTPEAFDLLQCALTVDPAKRITAAEALQHPFLRDVTPP</sequence>
<dbReference type="SMART" id="SM00220">
    <property type="entry name" value="S_TKc"/>
    <property type="match status" value="1"/>
</dbReference>
<dbReference type="InterPro" id="IPR011009">
    <property type="entry name" value="Kinase-like_dom_sf"/>
</dbReference>
<organism evidence="10 11">
    <name type="scientific">Thamnocephalis sphaerospora</name>
    <dbReference type="NCBI Taxonomy" id="78915"/>
    <lineage>
        <taxon>Eukaryota</taxon>
        <taxon>Fungi</taxon>
        <taxon>Fungi incertae sedis</taxon>
        <taxon>Zoopagomycota</taxon>
        <taxon>Zoopagomycotina</taxon>
        <taxon>Zoopagomycetes</taxon>
        <taxon>Zoopagales</taxon>
        <taxon>Sigmoideomycetaceae</taxon>
        <taxon>Thamnocephalis</taxon>
    </lineage>
</organism>
<evidence type="ECO:0000256" key="8">
    <source>
        <dbReference type="ARBA" id="ARBA00048679"/>
    </source>
</evidence>
<gene>
    <name evidence="10" type="ORF">THASP1DRAFT_17678</name>
</gene>